<sequence>MTTMERLASVAREHLSAGDAATWAALLRPGVRLVRDDAEEDDGGRGGGGGGGAVAARLGGVPRLPAGVGWPRWEGHGPLGFVAAVDCAAVDRAVVDRAAVAGAGARVIYAAADAETVERAAPEQIEVLPDDPARRAWLC</sequence>
<name>A0ABS5L341_9ACTN</name>
<dbReference type="InterPro" id="IPR015315">
    <property type="entry name" value="DUF1963"/>
</dbReference>
<dbReference type="Gene3D" id="2.30.320.10">
    <property type="entry name" value="YwqG-like"/>
    <property type="match status" value="1"/>
</dbReference>
<gene>
    <name evidence="1" type="ORF">KGQ19_38285</name>
</gene>
<reference evidence="1 2" key="1">
    <citation type="submission" date="2020-02" db="EMBL/GenBank/DDBJ databases">
        <title>Acidophilic actinobacteria isolated from forest soil.</title>
        <authorList>
            <person name="Golinska P."/>
        </authorList>
    </citation>
    <scope>NUCLEOTIDE SEQUENCE [LARGE SCALE GENOMIC DNA]</scope>
    <source>
        <strain evidence="1 2">NL8</strain>
    </source>
</reference>
<organism evidence="1 2">
    <name type="scientific">Catenulispora pinistramenti</name>
    <dbReference type="NCBI Taxonomy" id="2705254"/>
    <lineage>
        <taxon>Bacteria</taxon>
        <taxon>Bacillati</taxon>
        <taxon>Actinomycetota</taxon>
        <taxon>Actinomycetes</taxon>
        <taxon>Catenulisporales</taxon>
        <taxon>Catenulisporaceae</taxon>
        <taxon>Catenulispora</taxon>
    </lineage>
</organism>
<dbReference type="RefSeq" id="WP_212018581.1">
    <property type="nucleotide sequence ID" value="NZ_JAAFYZ010000205.1"/>
</dbReference>
<dbReference type="SUPFAM" id="SSF103032">
    <property type="entry name" value="Hypothetical protein YwqG"/>
    <property type="match status" value="1"/>
</dbReference>
<dbReference type="InterPro" id="IPR035948">
    <property type="entry name" value="YwqG-like_sf"/>
</dbReference>
<accession>A0ABS5L341</accession>
<proteinExistence type="predicted"/>
<keyword evidence="2" id="KW-1185">Reference proteome</keyword>
<protein>
    <submittedName>
        <fullName evidence="1">DUF1963 domain-containing protein</fullName>
    </submittedName>
</protein>
<dbReference type="Pfam" id="PF09234">
    <property type="entry name" value="DUF1963"/>
    <property type="match status" value="1"/>
</dbReference>
<comment type="caution">
    <text evidence="1">The sequence shown here is derived from an EMBL/GenBank/DDBJ whole genome shotgun (WGS) entry which is preliminary data.</text>
</comment>
<evidence type="ECO:0000313" key="1">
    <source>
        <dbReference type="EMBL" id="MBS2552721.1"/>
    </source>
</evidence>
<dbReference type="Proteomes" id="UP000730482">
    <property type="component" value="Unassembled WGS sequence"/>
</dbReference>
<evidence type="ECO:0000313" key="2">
    <source>
        <dbReference type="Proteomes" id="UP000730482"/>
    </source>
</evidence>
<dbReference type="EMBL" id="JAAFYZ010000205">
    <property type="protein sequence ID" value="MBS2552721.1"/>
    <property type="molecule type" value="Genomic_DNA"/>
</dbReference>